<reference evidence="1" key="1">
    <citation type="journal article" date="2015" name="Nature">
        <title>Complex archaea that bridge the gap between prokaryotes and eukaryotes.</title>
        <authorList>
            <person name="Spang A."/>
            <person name="Saw J.H."/>
            <person name="Jorgensen S.L."/>
            <person name="Zaremba-Niedzwiedzka K."/>
            <person name="Martijn J."/>
            <person name="Lind A.E."/>
            <person name="van Eijk R."/>
            <person name="Schleper C."/>
            <person name="Guy L."/>
            <person name="Ettema T.J."/>
        </authorList>
    </citation>
    <scope>NUCLEOTIDE SEQUENCE</scope>
</reference>
<gene>
    <name evidence="1" type="ORF">LCGC14_1622080</name>
</gene>
<dbReference type="EMBL" id="LAZR01013265">
    <property type="protein sequence ID" value="KKM22756.1"/>
    <property type="molecule type" value="Genomic_DNA"/>
</dbReference>
<name>A0A0F9I564_9ZZZZ</name>
<organism evidence="1">
    <name type="scientific">marine sediment metagenome</name>
    <dbReference type="NCBI Taxonomy" id="412755"/>
    <lineage>
        <taxon>unclassified sequences</taxon>
        <taxon>metagenomes</taxon>
        <taxon>ecological metagenomes</taxon>
    </lineage>
</organism>
<evidence type="ECO:0000313" key="1">
    <source>
        <dbReference type="EMBL" id="KKM22756.1"/>
    </source>
</evidence>
<comment type="caution">
    <text evidence="1">The sequence shown here is derived from an EMBL/GenBank/DDBJ whole genome shotgun (WGS) entry which is preliminary data.</text>
</comment>
<dbReference type="AlphaFoldDB" id="A0A0F9I564"/>
<proteinExistence type="predicted"/>
<sequence length="190" mass="20581">MKRLVVLIGISLFCGVTFCQEATLLLGRGSGLNSRDRARVNTTITRMNAVSTTVGVIDTDSINVAGDVVLSGVLNVDSTAEFGGWGYTGEHVVVGETSSNTNAGVGKYFMVDYDGASGKVYAAAYNRLLNMTENQTANTSHFGTESQYRLRDVDITTGVHAGIWAYAEQSGTSVYLLRFRQPWNQLLHLQ</sequence>
<accession>A0A0F9I564</accession>
<protein>
    <submittedName>
        <fullName evidence="1">Uncharacterized protein</fullName>
    </submittedName>
</protein>